<reference evidence="10" key="1">
    <citation type="journal article" date="2022" name="bioRxiv">
        <title>Sequencing and chromosome-scale assembly of the giantPleurodeles waltlgenome.</title>
        <authorList>
            <person name="Brown T."/>
            <person name="Elewa A."/>
            <person name="Iarovenko S."/>
            <person name="Subramanian E."/>
            <person name="Araus A.J."/>
            <person name="Petzold A."/>
            <person name="Susuki M."/>
            <person name="Suzuki K.-i.T."/>
            <person name="Hayashi T."/>
            <person name="Toyoda A."/>
            <person name="Oliveira C."/>
            <person name="Osipova E."/>
            <person name="Leigh N.D."/>
            <person name="Simon A."/>
            <person name="Yun M.H."/>
        </authorList>
    </citation>
    <scope>NUCLEOTIDE SEQUENCE</scope>
    <source>
        <strain evidence="10">20211129_DDA</strain>
        <tissue evidence="10">Liver</tissue>
    </source>
</reference>
<evidence type="ECO:0000256" key="7">
    <source>
        <dbReference type="ARBA" id="ARBA00025735"/>
    </source>
</evidence>
<sequence>MSSRRGKQTKETRDKLMAPFQKLENASLELMQSTINHPRPSNNEKAGISQTVSEVVGLERQMKQQLIDMATNHGTRSREKENIDSSMNVSLDLLHPELENAVCATKNKELSIYRMQCSYAIQNEIENNTQDSESILEVMNNSIAMCKKVHSVQRNNQLLEDKILEVRRRRIDLKLEQQELLKEVKALEERKQRLGEVKMKTGVLEKENIEENVNRLVVIQEVFQRIILSSKVHWAEDPKIRTHIVNTKEFH</sequence>
<evidence type="ECO:0000256" key="1">
    <source>
        <dbReference type="ARBA" id="ARBA00004123"/>
    </source>
</evidence>
<comment type="similarity">
    <text evidence="7">Belongs to the CENP-H/MCM16 family.</text>
</comment>
<dbReference type="GO" id="GO:0043515">
    <property type="term" value="F:kinetochore binding"/>
    <property type="evidence" value="ECO:0007669"/>
    <property type="project" value="TreeGrafter"/>
</dbReference>
<keyword evidence="8" id="KW-0175">Coiled coil</keyword>
<dbReference type="GO" id="GO:0000776">
    <property type="term" value="C:kinetochore"/>
    <property type="evidence" value="ECO:0007669"/>
    <property type="project" value="UniProtKB-KW"/>
</dbReference>
<dbReference type="GO" id="GO:0007052">
    <property type="term" value="P:mitotic spindle organization"/>
    <property type="evidence" value="ECO:0007669"/>
    <property type="project" value="TreeGrafter"/>
</dbReference>
<comment type="subcellular location">
    <subcellularLocation>
        <location evidence="2">Chromosome</location>
        <location evidence="2">Centromere</location>
        <location evidence="2">Kinetochore</location>
    </subcellularLocation>
    <subcellularLocation>
        <location evidence="1">Nucleus</location>
    </subcellularLocation>
</comment>
<name>A0AAV7RWH4_PLEWA</name>
<dbReference type="EMBL" id="JANPWB010000009">
    <property type="protein sequence ID" value="KAJ1155270.1"/>
    <property type="molecule type" value="Genomic_DNA"/>
</dbReference>
<dbReference type="PANTHER" id="PTHR48122:SF1">
    <property type="entry name" value="CENTROMERE PROTEIN H"/>
    <property type="match status" value="1"/>
</dbReference>
<comment type="caution">
    <text evidence="10">The sequence shown here is derived from an EMBL/GenBank/DDBJ whole genome shotgun (WGS) entry which is preliminary data.</text>
</comment>
<feature type="domain" description="Centromere protein H C-terminal" evidence="9">
    <location>
        <begin position="54"/>
        <end position="242"/>
    </location>
</feature>
<evidence type="ECO:0000313" key="11">
    <source>
        <dbReference type="Proteomes" id="UP001066276"/>
    </source>
</evidence>
<feature type="coiled-coil region" evidence="8">
    <location>
        <begin position="149"/>
        <end position="197"/>
    </location>
</feature>
<dbReference type="Pfam" id="PF05837">
    <property type="entry name" value="CENP-H"/>
    <property type="match status" value="1"/>
</dbReference>
<dbReference type="GO" id="GO:0051382">
    <property type="term" value="P:kinetochore assembly"/>
    <property type="evidence" value="ECO:0007669"/>
    <property type="project" value="InterPro"/>
</dbReference>
<dbReference type="InterPro" id="IPR008426">
    <property type="entry name" value="CENP-H_C"/>
</dbReference>
<evidence type="ECO:0000313" key="10">
    <source>
        <dbReference type="EMBL" id="KAJ1155270.1"/>
    </source>
</evidence>
<keyword evidence="11" id="KW-1185">Reference proteome</keyword>
<organism evidence="10 11">
    <name type="scientific">Pleurodeles waltl</name>
    <name type="common">Iberian ribbed newt</name>
    <dbReference type="NCBI Taxonomy" id="8319"/>
    <lineage>
        <taxon>Eukaryota</taxon>
        <taxon>Metazoa</taxon>
        <taxon>Chordata</taxon>
        <taxon>Craniata</taxon>
        <taxon>Vertebrata</taxon>
        <taxon>Euteleostomi</taxon>
        <taxon>Amphibia</taxon>
        <taxon>Batrachia</taxon>
        <taxon>Caudata</taxon>
        <taxon>Salamandroidea</taxon>
        <taxon>Salamandridae</taxon>
        <taxon>Pleurodelinae</taxon>
        <taxon>Pleurodeles</taxon>
    </lineage>
</organism>
<evidence type="ECO:0000256" key="5">
    <source>
        <dbReference type="ARBA" id="ARBA00023242"/>
    </source>
</evidence>
<protein>
    <recommendedName>
        <fullName evidence="9">Centromere protein H C-terminal domain-containing protein</fullName>
    </recommendedName>
</protein>
<evidence type="ECO:0000256" key="3">
    <source>
        <dbReference type="ARBA" id="ARBA00022454"/>
    </source>
</evidence>
<dbReference type="GO" id="GO:0007059">
    <property type="term" value="P:chromosome segregation"/>
    <property type="evidence" value="ECO:0007669"/>
    <property type="project" value="TreeGrafter"/>
</dbReference>
<keyword evidence="3" id="KW-0158">Chromosome</keyword>
<keyword evidence="4" id="KW-0995">Kinetochore</keyword>
<evidence type="ECO:0000256" key="4">
    <source>
        <dbReference type="ARBA" id="ARBA00022838"/>
    </source>
</evidence>
<evidence type="ECO:0000256" key="2">
    <source>
        <dbReference type="ARBA" id="ARBA00004629"/>
    </source>
</evidence>
<dbReference type="InterPro" id="IPR040034">
    <property type="entry name" value="CENP-H"/>
</dbReference>
<evidence type="ECO:0000256" key="8">
    <source>
        <dbReference type="SAM" id="Coils"/>
    </source>
</evidence>
<dbReference type="Proteomes" id="UP001066276">
    <property type="component" value="Chromosome 5"/>
</dbReference>
<dbReference type="PANTHER" id="PTHR48122">
    <property type="entry name" value="CENTROMERE PROTEIN H"/>
    <property type="match status" value="1"/>
</dbReference>
<proteinExistence type="inferred from homology"/>
<evidence type="ECO:0000256" key="6">
    <source>
        <dbReference type="ARBA" id="ARBA00023328"/>
    </source>
</evidence>
<keyword evidence="5" id="KW-0539">Nucleus</keyword>
<keyword evidence="6" id="KW-0137">Centromere</keyword>
<gene>
    <name evidence="10" type="ORF">NDU88_008004</name>
</gene>
<accession>A0AAV7RWH4</accession>
<dbReference type="AlphaFoldDB" id="A0AAV7RWH4"/>
<dbReference type="GO" id="GO:0005634">
    <property type="term" value="C:nucleus"/>
    <property type="evidence" value="ECO:0007669"/>
    <property type="project" value="UniProtKB-SubCell"/>
</dbReference>
<evidence type="ECO:0000259" key="9">
    <source>
        <dbReference type="Pfam" id="PF05837"/>
    </source>
</evidence>